<sequence length="515" mass="56787">MGKSPIQSDLFPERFPADDVIGQIVAALPMLPPVIRYYDDFDDVQHSIRDPAGRAVFELAINGRIIRIDFTRFADTHALLLKHVFLFLLGENLNVSTAANYLIAAPHLALGDVIDIVRAGPIGITAVWTRLRVREMTLSAYILVKALLRLLCRHRLRGWSDTYDAYITTALPLPARDAYAGVRSGDVFLGAEEEAAVVRHLDEMVVALASMVATAPSNEDICDAGMLLCAYQFAMRPIQIAMLGMRNVRIWQDTPDGPPTVHLTFHMAKQQSNSKRKPLTRRVKREWAPLFASLHAQRKTEGVTGAARFFTVGSSYEAGSRIAVLVRKLIGSDDLGTATDLRHTAAQRLVDAGASHEELAEFLGHSHIQTGLVYYETSATHAERVNRALGASDIYRRVAKIAHDRFILPEELTLLKGEQQIAGVPHGIPIAGIGGCTSGQPACPYNPVTSCYGCGKFMPLHDKVMHECVLAAMREVVTFFDQSSRGNTRSPAYLQLQRTIAEIQTVIEELEGNDR</sequence>
<dbReference type="Gene3D" id="1.10.443.10">
    <property type="entry name" value="Intergrase catalytic core"/>
    <property type="match status" value="1"/>
</dbReference>
<dbReference type="KEGG" id="pdio:PDMSB3_1550.1"/>
<dbReference type="KEGG" id="pdio:PDMSB3_2146"/>
<protein>
    <submittedName>
        <fullName evidence="2">Integrase</fullName>
    </submittedName>
</protein>
<dbReference type="Proteomes" id="UP000325811">
    <property type="component" value="Chromosome II"/>
</dbReference>
<dbReference type="AlphaFoldDB" id="A0A5Q4ZLG3"/>
<evidence type="ECO:0000256" key="1">
    <source>
        <dbReference type="ARBA" id="ARBA00023172"/>
    </source>
</evidence>
<dbReference type="GO" id="GO:0015074">
    <property type="term" value="P:DNA integration"/>
    <property type="evidence" value="ECO:0007669"/>
    <property type="project" value="InterPro"/>
</dbReference>
<dbReference type="Proteomes" id="UP000325811">
    <property type="component" value="Chromosome I"/>
</dbReference>
<keyword evidence="1" id="KW-0233">DNA recombination</keyword>
<proteinExistence type="predicted"/>
<dbReference type="EMBL" id="LR699554">
    <property type="protein sequence ID" value="VVD32834.1"/>
    <property type="molecule type" value="Genomic_DNA"/>
</dbReference>
<dbReference type="InterPro" id="IPR011010">
    <property type="entry name" value="DNA_brk_join_enz"/>
</dbReference>
<dbReference type="GO" id="GO:0006310">
    <property type="term" value="P:DNA recombination"/>
    <property type="evidence" value="ECO:0007669"/>
    <property type="project" value="UniProtKB-KW"/>
</dbReference>
<dbReference type="InterPro" id="IPR013762">
    <property type="entry name" value="Integrase-like_cat_sf"/>
</dbReference>
<evidence type="ECO:0000313" key="4">
    <source>
        <dbReference type="Proteomes" id="UP000325811"/>
    </source>
</evidence>
<name>A0A5Q4ZLG3_9BURK</name>
<reference evidence="2 4" key="1">
    <citation type="submission" date="2019-08" db="EMBL/GenBank/DDBJ databases">
        <authorList>
            <person name="Herpell B J."/>
        </authorList>
    </citation>
    <scope>NUCLEOTIDE SEQUENCE [LARGE SCALE GENOMIC DNA]</scope>
    <source>
        <strain evidence="4">Msb3</strain>
        <strain evidence="2">PDMSB31</strain>
    </source>
</reference>
<accession>A0A5Q4ZLG3</accession>
<gene>
    <name evidence="3" type="ORF">PDMSB3_1550</name>
    <name evidence="2" type="ORF">PDMSB3_2146</name>
</gene>
<evidence type="ECO:0000313" key="3">
    <source>
        <dbReference type="EMBL" id="VVD32834.1"/>
    </source>
</evidence>
<evidence type="ECO:0000313" key="2">
    <source>
        <dbReference type="EMBL" id="VVD28602.1"/>
    </source>
</evidence>
<dbReference type="SUPFAM" id="SSF56349">
    <property type="entry name" value="DNA breaking-rejoining enzymes"/>
    <property type="match status" value="1"/>
</dbReference>
<organism evidence="2 4">
    <name type="scientific">Paraburkholderia dioscoreae</name>
    <dbReference type="NCBI Taxonomy" id="2604047"/>
    <lineage>
        <taxon>Bacteria</taxon>
        <taxon>Pseudomonadati</taxon>
        <taxon>Pseudomonadota</taxon>
        <taxon>Betaproteobacteria</taxon>
        <taxon>Burkholderiales</taxon>
        <taxon>Burkholderiaceae</taxon>
        <taxon>Paraburkholderia</taxon>
    </lineage>
</organism>
<dbReference type="GO" id="GO:0003677">
    <property type="term" value="F:DNA binding"/>
    <property type="evidence" value="ECO:0007669"/>
    <property type="project" value="InterPro"/>
</dbReference>
<keyword evidence="4" id="KW-1185">Reference proteome</keyword>
<dbReference type="RefSeq" id="WP_165185992.1">
    <property type="nucleotide sequence ID" value="NZ_LR699553.1"/>
</dbReference>
<dbReference type="EMBL" id="LR699553">
    <property type="protein sequence ID" value="VVD28602.1"/>
    <property type="molecule type" value="Genomic_DNA"/>
</dbReference>